<comment type="caution">
    <text evidence="15">The sequence shown here is derived from an EMBL/GenBank/DDBJ whole genome shotgun (WGS) entry which is preliminary data.</text>
</comment>
<dbReference type="EC" id="3.4.16.4" evidence="4"/>
<evidence type="ECO:0000256" key="7">
    <source>
        <dbReference type="ARBA" id="ARBA00022729"/>
    </source>
</evidence>
<evidence type="ECO:0000256" key="3">
    <source>
        <dbReference type="ARBA" id="ARBA00007164"/>
    </source>
</evidence>
<evidence type="ECO:0000256" key="2">
    <source>
        <dbReference type="ARBA" id="ARBA00004752"/>
    </source>
</evidence>
<keyword evidence="8" id="KW-0378">Hydrolase</keyword>
<dbReference type="InterPro" id="IPR037167">
    <property type="entry name" value="Peptidase_S11_C_sf"/>
</dbReference>
<keyword evidence="10" id="KW-0573">Peptidoglycan synthesis</keyword>
<evidence type="ECO:0000256" key="10">
    <source>
        <dbReference type="ARBA" id="ARBA00022984"/>
    </source>
</evidence>
<keyword evidence="5 15" id="KW-0121">Carboxypeptidase</keyword>
<evidence type="ECO:0000259" key="14">
    <source>
        <dbReference type="SMART" id="SM00936"/>
    </source>
</evidence>
<gene>
    <name evidence="15" type="primary">dacA</name>
    <name evidence="15" type="ORF">GCM10025855_05850</name>
</gene>
<evidence type="ECO:0000256" key="1">
    <source>
        <dbReference type="ARBA" id="ARBA00003217"/>
    </source>
</evidence>
<dbReference type="PRINTS" id="PR00725">
    <property type="entry name" value="DADACBPTASE1"/>
</dbReference>
<dbReference type="SUPFAM" id="SSF56601">
    <property type="entry name" value="beta-lactamase/transpeptidase-like"/>
    <property type="match status" value="1"/>
</dbReference>
<evidence type="ECO:0000313" key="16">
    <source>
        <dbReference type="Proteomes" id="UP001157046"/>
    </source>
</evidence>
<comment type="catalytic activity">
    <reaction evidence="12">
        <text>Preferential cleavage: (Ac)2-L-Lys-D-Ala-|-D-Ala. Also transpeptidation of peptidyl-alanyl moieties that are N-acyl substituents of D-alanine.</text>
        <dbReference type="EC" id="3.4.16.4"/>
    </reaction>
</comment>
<comment type="pathway">
    <text evidence="2">Cell wall biogenesis; peptidoglycan biosynthesis.</text>
</comment>
<dbReference type="Pfam" id="PF00768">
    <property type="entry name" value="Peptidase_S11"/>
    <property type="match status" value="1"/>
</dbReference>
<dbReference type="Gene3D" id="3.40.710.10">
    <property type="entry name" value="DD-peptidase/beta-lactamase superfamily"/>
    <property type="match status" value="1"/>
</dbReference>
<evidence type="ECO:0000256" key="9">
    <source>
        <dbReference type="ARBA" id="ARBA00022960"/>
    </source>
</evidence>
<organism evidence="15 16">
    <name type="scientific">Shewanella glacialipiscicola</name>
    <dbReference type="NCBI Taxonomy" id="614069"/>
    <lineage>
        <taxon>Bacteria</taxon>
        <taxon>Pseudomonadati</taxon>
        <taxon>Pseudomonadota</taxon>
        <taxon>Gammaproteobacteria</taxon>
        <taxon>Alteromonadales</taxon>
        <taxon>Shewanellaceae</taxon>
        <taxon>Shewanella</taxon>
    </lineage>
</organism>
<dbReference type="SUPFAM" id="SSF69189">
    <property type="entry name" value="Penicillin-binding protein associated domain"/>
    <property type="match status" value="1"/>
</dbReference>
<dbReference type="GO" id="GO:0004180">
    <property type="term" value="F:carboxypeptidase activity"/>
    <property type="evidence" value="ECO:0007669"/>
    <property type="project" value="UniProtKB-KW"/>
</dbReference>
<comment type="function">
    <text evidence="1">Removes C-terminal D-alanyl residues from sugar-peptide cell wall precursors.</text>
</comment>
<keyword evidence="7" id="KW-0732">Signal</keyword>
<comment type="similarity">
    <text evidence="3 13">Belongs to the peptidase S11 family.</text>
</comment>
<dbReference type="SMART" id="SM00936">
    <property type="entry name" value="PBP5_C"/>
    <property type="match status" value="1"/>
</dbReference>
<dbReference type="InterPro" id="IPR012338">
    <property type="entry name" value="Beta-lactam/transpept-like"/>
</dbReference>
<dbReference type="PANTHER" id="PTHR21581">
    <property type="entry name" value="D-ALANYL-D-ALANINE CARBOXYPEPTIDASE"/>
    <property type="match status" value="1"/>
</dbReference>
<keyword evidence="6" id="KW-0645">Protease</keyword>
<dbReference type="InterPro" id="IPR018044">
    <property type="entry name" value="Peptidase_S11"/>
</dbReference>
<proteinExistence type="inferred from homology"/>
<evidence type="ECO:0000256" key="6">
    <source>
        <dbReference type="ARBA" id="ARBA00022670"/>
    </source>
</evidence>
<dbReference type="EMBL" id="BSUY01000001">
    <property type="protein sequence ID" value="GMA81052.1"/>
    <property type="molecule type" value="Genomic_DNA"/>
</dbReference>
<dbReference type="InterPro" id="IPR012907">
    <property type="entry name" value="Peptidase_S11_C"/>
</dbReference>
<feature type="domain" description="Peptidase S11 D-Ala-D-Ala carboxypeptidase A C-terminal" evidence="14">
    <location>
        <begin position="327"/>
        <end position="417"/>
    </location>
</feature>
<keyword evidence="16" id="KW-1185">Reference proteome</keyword>
<keyword evidence="9" id="KW-0133">Cell shape</keyword>
<evidence type="ECO:0000256" key="8">
    <source>
        <dbReference type="ARBA" id="ARBA00022801"/>
    </source>
</evidence>
<evidence type="ECO:0000256" key="5">
    <source>
        <dbReference type="ARBA" id="ARBA00022645"/>
    </source>
</evidence>
<dbReference type="InterPro" id="IPR015956">
    <property type="entry name" value="Peniciliin-bd_prot_C_sf"/>
</dbReference>
<evidence type="ECO:0000256" key="11">
    <source>
        <dbReference type="ARBA" id="ARBA00023316"/>
    </source>
</evidence>
<dbReference type="Proteomes" id="UP001157046">
    <property type="component" value="Unassembled WGS sequence"/>
</dbReference>
<evidence type="ECO:0000256" key="4">
    <source>
        <dbReference type="ARBA" id="ARBA00012448"/>
    </source>
</evidence>
<evidence type="ECO:0000256" key="12">
    <source>
        <dbReference type="ARBA" id="ARBA00034000"/>
    </source>
</evidence>
<dbReference type="PANTHER" id="PTHR21581:SF6">
    <property type="entry name" value="TRAFFICKING PROTEIN PARTICLE COMPLEX SUBUNIT 12"/>
    <property type="match status" value="1"/>
</dbReference>
<protein>
    <recommendedName>
        <fullName evidence="4">serine-type D-Ala-D-Ala carboxypeptidase</fullName>
        <ecNumber evidence="4">3.4.16.4</ecNumber>
    </recommendedName>
</protein>
<dbReference type="Gene3D" id="2.60.410.10">
    <property type="entry name" value="D-Ala-D-Ala carboxypeptidase, C-terminal domain"/>
    <property type="match status" value="1"/>
</dbReference>
<accession>A0ABQ6J017</accession>
<dbReference type="Pfam" id="PF07943">
    <property type="entry name" value="PBP5_C"/>
    <property type="match status" value="1"/>
</dbReference>
<sequence length="437" mass="48444">MFTLTRIDLKIEMKEPSLKTTVGKWYTVEDILESFPFNTTKRRAQLMMNFVKSPIKTLLLISSVSLPVYAAQPVITPDAPAVAAKAYVLMDYNSGQIIAESNAYESLNPASLTKMMTSYVIGQEMKAGNVSAEDDVTISKNAWSKNFPDSSKMFIEVGTTVKVGDLNRGIIIQSGNDACVAMAEHIAGTEGAFVDMMNSWAKQLGMRDSYFENSHGLDAENHKSTAYDMALLGAALIRDVPEEYRVYSEKFYTFNGIKQYNRNGLLWDNSMNVDGIKTGHTSGAGYNLVASATKDGMRLVSVVMGTQSESARKAESKKLLTYGFRFFETVTPYKAGDSFITQPIWYGDKSTVDLGVATDTPITISRGRGKDLKANFELTKPLDAPLKKGETVGRLFFQLDGKDIAQFPLVTLQEINEGSWFSQLVDYFKQLFSGWFS</sequence>
<name>A0ABQ6J017_9GAMM</name>
<reference evidence="16" key="1">
    <citation type="journal article" date="2019" name="Int. J. Syst. Evol. Microbiol.">
        <title>The Global Catalogue of Microorganisms (GCM) 10K type strain sequencing project: providing services to taxonomists for standard genome sequencing and annotation.</title>
        <authorList>
            <consortium name="The Broad Institute Genomics Platform"/>
            <consortium name="The Broad Institute Genome Sequencing Center for Infectious Disease"/>
            <person name="Wu L."/>
            <person name="Ma J."/>
        </authorList>
    </citation>
    <scope>NUCLEOTIDE SEQUENCE [LARGE SCALE GENOMIC DNA]</scope>
    <source>
        <strain evidence="16">NBRC 102030</strain>
    </source>
</reference>
<dbReference type="InterPro" id="IPR001967">
    <property type="entry name" value="Peptidase_S11_N"/>
</dbReference>
<keyword evidence="11" id="KW-0961">Cell wall biogenesis/degradation</keyword>
<evidence type="ECO:0000256" key="13">
    <source>
        <dbReference type="RuleBase" id="RU004016"/>
    </source>
</evidence>
<evidence type="ECO:0000313" key="15">
    <source>
        <dbReference type="EMBL" id="GMA81052.1"/>
    </source>
</evidence>